<feature type="region of interest" description="Disordered" evidence="1">
    <location>
        <begin position="1"/>
        <end position="34"/>
    </location>
</feature>
<dbReference type="InterPro" id="IPR013761">
    <property type="entry name" value="SAM/pointed_sf"/>
</dbReference>
<sequence length="110" mass="12605">GDYRTSPPGFRDQRDSFKKGVHKDKSKSTHSKNNKLRMFKQNSFIVSITFFPTEMDEVNNELLMKITSKKTPAPRKIRIERSTGPHVPLNSDSDPQQVTVWLNAKGFSKP</sequence>
<evidence type="ECO:0000256" key="1">
    <source>
        <dbReference type="SAM" id="MobiDB-lite"/>
    </source>
</evidence>
<feature type="non-terminal residue" evidence="2">
    <location>
        <position position="1"/>
    </location>
</feature>
<evidence type="ECO:0000313" key="3">
    <source>
        <dbReference type="Proteomes" id="UP001434883"/>
    </source>
</evidence>
<keyword evidence="3" id="KW-1185">Reference proteome</keyword>
<feature type="compositionally biased region" description="Basic residues" evidence="1">
    <location>
        <begin position="19"/>
        <end position="34"/>
    </location>
</feature>
<name>A0ABV0QFM4_9TELE</name>
<dbReference type="EMBL" id="JAHRIN010009457">
    <property type="protein sequence ID" value="MEQ2194627.1"/>
    <property type="molecule type" value="Genomic_DNA"/>
</dbReference>
<dbReference type="Gene3D" id="1.10.150.50">
    <property type="entry name" value="Transcription Factor, Ets-1"/>
    <property type="match status" value="1"/>
</dbReference>
<protein>
    <submittedName>
        <fullName evidence="2">Uncharacterized protein</fullName>
    </submittedName>
</protein>
<comment type="caution">
    <text evidence="2">The sequence shown here is derived from an EMBL/GenBank/DDBJ whole genome shotgun (WGS) entry which is preliminary data.</text>
</comment>
<proteinExistence type="predicted"/>
<evidence type="ECO:0000313" key="2">
    <source>
        <dbReference type="EMBL" id="MEQ2194627.1"/>
    </source>
</evidence>
<reference evidence="2 3" key="1">
    <citation type="submission" date="2021-06" db="EMBL/GenBank/DDBJ databases">
        <authorList>
            <person name="Palmer J.M."/>
        </authorList>
    </citation>
    <scope>NUCLEOTIDE SEQUENCE [LARGE SCALE GENOMIC DNA]</scope>
    <source>
        <strain evidence="2 3">XC_2019</strain>
        <tissue evidence="2">Muscle</tissue>
    </source>
</reference>
<organism evidence="2 3">
    <name type="scientific">Xenoophorus captivus</name>
    <dbReference type="NCBI Taxonomy" id="1517983"/>
    <lineage>
        <taxon>Eukaryota</taxon>
        <taxon>Metazoa</taxon>
        <taxon>Chordata</taxon>
        <taxon>Craniata</taxon>
        <taxon>Vertebrata</taxon>
        <taxon>Euteleostomi</taxon>
        <taxon>Actinopterygii</taxon>
        <taxon>Neopterygii</taxon>
        <taxon>Teleostei</taxon>
        <taxon>Neoteleostei</taxon>
        <taxon>Acanthomorphata</taxon>
        <taxon>Ovalentaria</taxon>
        <taxon>Atherinomorphae</taxon>
        <taxon>Cyprinodontiformes</taxon>
        <taxon>Goodeidae</taxon>
        <taxon>Xenoophorus</taxon>
    </lineage>
</organism>
<dbReference type="Proteomes" id="UP001434883">
    <property type="component" value="Unassembled WGS sequence"/>
</dbReference>
<gene>
    <name evidence="2" type="ORF">XENOCAPTIV_000611</name>
</gene>
<accession>A0ABV0QFM4</accession>